<comment type="subcellular location">
    <subcellularLocation>
        <location evidence="1">Membrane</location>
        <topology evidence="1">Single-pass membrane protein</topology>
    </subcellularLocation>
</comment>
<dbReference type="EMBL" id="FYEK01000054">
    <property type="protein sequence ID" value="SNB71846.1"/>
    <property type="molecule type" value="Genomic_DNA"/>
</dbReference>
<dbReference type="InterPro" id="IPR028994">
    <property type="entry name" value="Integrin_alpha_N"/>
</dbReference>
<dbReference type="InterPro" id="IPR013517">
    <property type="entry name" value="FG-GAP"/>
</dbReference>
<evidence type="ECO:0000256" key="4">
    <source>
        <dbReference type="ARBA" id="ARBA00022989"/>
    </source>
</evidence>
<dbReference type="InterPro" id="IPR015943">
    <property type="entry name" value="WD40/YVTN_repeat-like_dom_sf"/>
</dbReference>
<protein>
    <submittedName>
        <fullName evidence="6">PQQ-like domain-containing protein</fullName>
    </submittedName>
</protein>
<proteinExistence type="predicted"/>
<keyword evidence="5" id="KW-0472">Membrane</keyword>
<dbReference type="Gene3D" id="2.130.10.10">
    <property type="entry name" value="YVTN repeat-like/Quinoprotein amine dehydrogenase"/>
    <property type="match status" value="1"/>
</dbReference>
<keyword evidence="7" id="KW-1185">Reference proteome</keyword>
<dbReference type="GO" id="GO:0016020">
    <property type="term" value="C:membrane"/>
    <property type="evidence" value="ECO:0007669"/>
    <property type="project" value="UniProtKB-SubCell"/>
</dbReference>
<evidence type="ECO:0000313" key="6">
    <source>
        <dbReference type="EMBL" id="SNB71846.1"/>
    </source>
</evidence>
<sequence length="622" mass="67318">MRMYPWLLAVLYLGFLWSAATPQRVAPQYLSPSWSRQLPGGRIEDSSPTLYDLDGDGKLEIVIGTTKEDASPVLAVLEDDGTIKWSVNLADPVRSSPAVADISYPPDGIPEIIVSTGGDVTQQRGSVIAFDRNGNQLWKYDTTDAQGTGTPSGNWSSPTIGDLDGDGDMEIVFGSWDRNIYVLNHLGQYQWHYHVADTVWSTAALADLDRDGDLEIIIGTDIAGGGVLPDGYRPTDGGFVLILDKDGRKLARRQMNEAIYSSPAVGDVDGDGRLEIFVGTGMYWYLQGRYTQPYVYGFRVNMSSSEWVLEDLPGWPQPVAYPGMSSPALADLDGDGDLEIIIGTGYTGSSEPDQCPPACYGALYAWHHDGSPVSGFPMWPKDYMGKNAFIRSSPTVADVDGDGQPEILFSMNWDVIVVGPNGQQENILHTTYSLFASPAIGDLDNDGRTDVVIGGSNYHHSSYGYVYAFTFGAGSYNPALQPWPMFHRDPRHTGYYPQPPRLGVSPTSLYLLHQYGSGSAETAYLRLRNTGDGSFHWAVSSTPSGVTVVPSSGTAFYTSTTLLTVTVSAMGYETGTHSLGNVVLTGTSAGGPVHGSPTNIPVTLYVGRVYRLYLPIVLCSAR</sequence>
<evidence type="ECO:0000256" key="1">
    <source>
        <dbReference type="ARBA" id="ARBA00004167"/>
    </source>
</evidence>
<keyword evidence="3" id="KW-0732">Signal</keyword>
<dbReference type="SUPFAM" id="SSF69318">
    <property type="entry name" value="Integrin alpha N-terminal domain"/>
    <property type="match status" value="2"/>
</dbReference>
<gene>
    <name evidence="6" type="ORF">SAMN02746019_00015150</name>
</gene>
<reference evidence="7" key="1">
    <citation type="submission" date="2017-06" db="EMBL/GenBank/DDBJ databases">
        <authorList>
            <person name="Varghese N."/>
            <person name="Submissions S."/>
        </authorList>
    </citation>
    <scope>NUCLEOTIDE SEQUENCE [LARGE SCALE GENOMIC DNA]</scope>
    <source>
        <strain evidence="7">JAD2</strain>
    </source>
</reference>
<dbReference type="Proteomes" id="UP000197025">
    <property type="component" value="Unassembled WGS sequence"/>
</dbReference>
<accession>A0A212RHF8</accession>
<organism evidence="6 7">
    <name type="scientific">Thermoflexus hugenholtzii JAD2</name>
    <dbReference type="NCBI Taxonomy" id="877466"/>
    <lineage>
        <taxon>Bacteria</taxon>
        <taxon>Bacillati</taxon>
        <taxon>Chloroflexota</taxon>
        <taxon>Thermoflexia</taxon>
        <taxon>Thermoflexales</taxon>
        <taxon>Thermoflexaceae</taxon>
        <taxon>Thermoflexus</taxon>
    </lineage>
</organism>
<evidence type="ECO:0000313" key="7">
    <source>
        <dbReference type="Proteomes" id="UP000197025"/>
    </source>
</evidence>
<evidence type="ECO:0000256" key="3">
    <source>
        <dbReference type="ARBA" id="ARBA00022729"/>
    </source>
</evidence>
<dbReference type="Gene3D" id="2.130.10.130">
    <property type="entry name" value="Integrin alpha, N-terminal"/>
    <property type="match status" value="1"/>
</dbReference>
<dbReference type="InterPro" id="IPR045232">
    <property type="entry name" value="FAM234"/>
</dbReference>
<dbReference type="PANTHER" id="PTHR21419">
    <property type="match status" value="1"/>
</dbReference>
<keyword evidence="2" id="KW-0812">Transmembrane</keyword>
<name>A0A212RHF8_9CHLR</name>
<evidence type="ECO:0000256" key="2">
    <source>
        <dbReference type="ARBA" id="ARBA00022692"/>
    </source>
</evidence>
<dbReference type="PANTHER" id="PTHR21419:SF23">
    <property type="entry name" value="PROTEIN DEFECTIVE IN EXINE FORMATION 1"/>
    <property type="match status" value="1"/>
</dbReference>
<dbReference type="AlphaFoldDB" id="A0A212RHF8"/>
<dbReference type="RefSeq" id="WP_088572028.1">
    <property type="nucleotide sequence ID" value="NZ_FYEK01000054.1"/>
</dbReference>
<evidence type="ECO:0000256" key="5">
    <source>
        <dbReference type="ARBA" id="ARBA00023136"/>
    </source>
</evidence>
<dbReference type="InParanoid" id="A0A212RHF8"/>
<dbReference type="OrthoDB" id="136560at2"/>
<dbReference type="Pfam" id="PF13517">
    <property type="entry name" value="FG-GAP_3"/>
    <property type="match status" value="1"/>
</dbReference>
<keyword evidence="4" id="KW-1133">Transmembrane helix</keyword>